<name>A0ACB9KSL4_BAUVA</name>
<sequence length="111" mass="13208">MTSHFITILVIFLYYIYRPIEEAKTTLEERKVKIEKSKKYLNQKSFKCSLPDSLLFVSDNEILNRSKHQLDLDEIPFVLVVLYNPNNKYNKNSRTFLQISINVILPRKNKL</sequence>
<accession>A0ACB9KSL4</accession>
<evidence type="ECO:0000313" key="2">
    <source>
        <dbReference type="Proteomes" id="UP000828941"/>
    </source>
</evidence>
<keyword evidence="2" id="KW-1185">Reference proteome</keyword>
<protein>
    <submittedName>
        <fullName evidence="1">Uncharacterized protein</fullName>
    </submittedName>
</protein>
<dbReference type="EMBL" id="CM039438">
    <property type="protein sequence ID" value="KAI4300354.1"/>
    <property type="molecule type" value="Genomic_DNA"/>
</dbReference>
<evidence type="ECO:0000313" key="1">
    <source>
        <dbReference type="EMBL" id="KAI4300354.1"/>
    </source>
</evidence>
<organism evidence="1 2">
    <name type="scientific">Bauhinia variegata</name>
    <name type="common">Purple orchid tree</name>
    <name type="synonym">Phanera variegata</name>
    <dbReference type="NCBI Taxonomy" id="167791"/>
    <lineage>
        <taxon>Eukaryota</taxon>
        <taxon>Viridiplantae</taxon>
        <taxon>Streptophyta</taxon>
        <taxon>Embryophyta</taxon>
        <taxon>Tracheophyta</taxon>
        <taxon>Spermatophyta</taxon>
        <taxon>Magnoliopsida</taxon>
        <taxon>eudicotyledons</taxon>
        <taxon>Gunneridae</taxon>
        <taxon>Pentapetalae</taxon>
        <taxon>rosids</taxon>
        <taxon>fabids</taxon>
        <taxon>Fabales</taxon>
        <taxon>Fabaceae</taxon>
        <taxon>Cercidoideae</taxon>
        <taxon>Cercideae</taxon>
        <taxon>Bauhiniinae</taxon>
        <taxon>Bauhinia</taxon>
    </lineage>
</organism>
<comment type="caution">
    <text evidence="1">The sequence shown here is derived from an EMBL/GenBank/DDBJ whole genome shotgun (WGS) entry which is preliminary data.</text>
</comment>
<proteinExistence type="predicted"/>
<gene>
    <name evidence="1" type="ORF">L6164_033742</name>
</gene>
<reference evidence="1 2" key="1">
    <citation type="journal article" date="2022" name="DNA Res.">
        <title>Chromosomal-level genome assembly of the orchid tree Bauhinia variegata (Leguminosae; Cercidoideae) supports the allotetraploid origin hypothesis of Bauhinia.</title>
        <authorList>
            <person name="Zhong Y."/>
            <person name="Chen Y."/>
            <person name="Zheng D."/>
            <person name="Pang J."/>
            <person name="Liu Y."/>
            <person name="Luo S."/>
            <person name="Meng S."/>
            <person name="Qian L."/>
            <person name="Wei D."/>
            <person name="Dai S."/>
            <person name="Zhou R."/>
        </authorList>
    </citation>
    <scope>NUCLEOTIDE SEQUENCE [LARGE SCALE GENOMIC DNA]</scope>
    <source>
        <strain evidence="1">BV-YZ2020</strain>
    </source>
</reference>
<dbReference type="Proteomes" id="UP000828941">
    <property type="component" value="Chromosome 13"/>
</dbReference>